<feature type="transmembrane region" description="Helical" evidence="1">
    <location>
        <begin position="288"/>
        <end position="308"/>
    </location>
</feature>
<dbReference type="AlphaFoldDB" id="A0A512H4H2"/>
<feature type="transmembrane region" description="Helical" evidence="1">
    <location>
        <begin position="36"/>
        <end position="54"/>
    </location>
</feature>
<feature type="transmembrane region" description="Helical" evidence="1">
    <location>
        <begin position="192"/>
        <end position="210"/>
    </location>
</feature>
<feature type="transmembrane region" description="Helical" evidence="1">
    <location>
        <begin position="342"/>
        <end position="361"/>
    </location>
</feature>
<feature type="transmembrane region" description="Helical" evidence="1">
    <location>
        <begin position="466"/>
        <end position="489"/>
    </location>
</feature>
<feature type="transmembrane region" description="Helical" evidence="1">
    <location>
        <begin position="61"/>
        <end position="78"/>
    </location>
</feature>
<dbReference type="RefSeq" id="WP_246135366.1">
    <property type="nucleotide sequence ID" value="NZ_BJZO01000008.1"/>
</dbReference>
<keyword evidence="1" id="KW-0812">Transmembrane</keyword>
<evidence type="ECO:0000256" key="1">
    <source>
        <dbReference type="SAM" id="Phobius"/>
    </source>
</evidence>
<reference evidence="2 3" key="1">
    <citation type="submission" date="2019-07" db="EMBL/GenBank/DDBJ databases">
        <title>Whole genome shotgun sequence of Rhodospirillum oryzae NBRC 107573.</title>
        <authorList>
            <person name="Hosoyama A."/>
            <person name="Uohara A."/>
            <person name="Ohji S."/>
            <person name="Ichikawa N."/>
        </authorList>
    </citation>
    <scope>NUCLEOTIDE SEQUENCE [LARGE SCALE GENOMIC DNA]</scope>
    <source>
        <strain evidence="2 3">NBRC 107573</strain>
    </source>
</reference>
<evidence type="ECO:0000313" key="2">
    <source>
        <dbReference type="EMBL" id="GEO80369.1"/>
    </source>
</evidence>
<keyword evidence="1" id="KW-0472">Membrane</keyword>
<accession>A0A512H4H2</accession>
<keyword evidence="3" id="KW-1185">Reference proteome</keyword>
<dbReference type="Proteomes" id="UP000321567">
    <property type="component" value="Unassembled WGS sequence"/>
</dbReference>
<feature type="transmembrane region" description="Helical" evidence="1">
    <location>
        <begin position="428"/>
        <end position="445"/>
    </location>
</feature>
<name>A0A512H4H2_9PROT</name>
<proteinExistence type="predicted"/>
<sequence length="493" mass="50878">MSPPMSGGRKTVAGLSLLMVVALTLAMELGAPKNLTWGSGGALIVFWVLVWPAMGRSARGMIAVALALAVPAVAFNRLDVIDLRDALGRSGFIAALFTCFGVLREAALTSELVRRTGRFLARRPPGQRYGALTMGGHLFGLILNFGVIPLLGTLIVEGTRAADTAPAGDADPARARRAATRRRRMAQAVHRGFVATLIWSPLTVSMAVIFSALPEIAWSACAPWLVGVAGLFLLIGWGVDRFSPVRRTTAPVPPEPDEGGSWSLLVPVVGVIALIFAGGVALEEGLGIRLVAGVMLVSPLVAAGWIVLQVLRRRSVGGALSETGARLLTHVRETFPTYHTELAVVAASAFIGLVVAAVLPPEAVPALLAWLGWPSWLVLAMVPWLAVAGGQAGMSPVLSISLLAAALPGPATLGVPGAMMAVAYGGSWALVAASSPFTASVLTSARVASSATWSTTPVRFGLRENALFTGLCALALSAVVALMALPGVVGGPG</sequence>
<feature type="transmembrane region" description="Helical" evidence="1">
    <location>
        <begin position="260"/>
        <end position="282"/>
    </location>
</feature>
<feature type="transmembrane region" description="Helical" evidence="1">
    <location>
        <begin position="367"/>
        <end position="388"/>
    </location>
</feature>
<gene>
    <name evidence="2" type="ORF">ROR02_05000</name>
</gene>
<comment type="caution">
    <text evidence="2">The sequence shown here is derived from an EMBL/GenBank/DDBJ whole genome shotgun (WGS) entry which is preliminary data.</text>
</comment>
<feature type="transmembrane region" description="Helical" evidence="1">
    <location>
        <begin position="216"/>
        <end position="239"/>
    </location>
</feature>
<dbReference type="EMBL" id="BJZO01000008">
    <property type="protein sequence ID" value="GEO80369.1"/>
    <property type="molecule type" value="Genomic_DNA"/>
</dbReference>
<evidence type="ECO:0000313" key="3">
    <source>
        <dbReference type="Proteomes" id="UP000321567"/>
    </source>
</evidence>
<keyword evidence="1" id="KW-1133">Transmembrane helix</keyword>
<feature type="transmembrane region" description="Helical" evidence="1">
    <location>
        <begin position="400"/>
        <end position="422"/>
    </location>
</feature>
<organism evidence="2 3">
    <name type="scientific">Pararhodospirillum oryzae</name>
    <dbReference type="NCBI Taxonomy" id="478448"/>
    <lineage>
        <taxon>Bacteria</taxon>
        <taxon>Pseudomonadati</taxon>
        <taxon>Pseudomonadota</taxon>
        <taxon>Alphaproteobacteria</taxon>
        <taxon>Rhodospirillales</taxon>
        <taxon>Rhodospirillaceae</taxon>
        <taxon>Pararhodospirillum</taxon>
    </lineage>
</organism>
<protein>
    <submittedName>
        <fullName evidence="2">Uncharacterized protein</fullName>
    </submittedName>
</protein>